<dbReference type="GO" id="GO:0006139">
    <property type="term" value="P:nucleobase-containing compound metabolic process"/>
    <property type="evidence" value="ECO:0007669"/>
    <property type="project" value="InterPro"/>
</dbReference>
<gene>
    <name evidence="2" type="ORF">BM221_005799</name>
</gene>
<dbReference type="InterPro" id="IPR002562">
    <property type="entry name" value="3'-5'_exonuclease_dom"/>
</dbReference>
<dbReference type="PANTHER" id="PTHR43040">
    <property type="entry name" value="RIBONUCLEASE D"/>
    <property type="match status" value="1"/>
</dbReference>
<dbReference type="Gene3D" id="3.30.420.10">
    <property type="entry name" value="Ribonuclease H-like superfamily/Ribonuclease H"/>
    <property type="match status" value="1"/>
</dbReference>
<accession>A0A2N6NK36</accession>
<dbReference type="EMBL" id="MRVG01000006">
    <property type="protein sequence ID" value="PMB67632.1"/>
    <property type="molecule type" value="Genomic_DNA"/>
</dbReference>
<comment type="caution">
    <text evidence="2">The sequence shown here is derived from an EMBL/GenBank/DDBJ whole genome shotgun (WGS) entry which is preliminary data.</text>
</comment>
<evidence type="ECO:0000313" key="3">
    <source>
        <dbReference type="Proteomes" id="UP000235728"/>
    </source>
</evidence>
<sequence length="275" mass="31309">MPTPITSTSSRDIAGLSQHLSNVKLSDSSPYDLIDTDAALSSVVETLLRLPTYPPSIYIDLEGEKLSRHGTISIMQVHVLPSKRTYLIDIHILREKAFKVCGSSGQTLKTILESCDIPKVFFDVRNDSDALYKHYKISLAGIQDLQLMELATRRTGRTYVNGLAKCIERDGALSSTEMLRWKNCKERGVRLFAPERGGSYRVFNDRPLSEDIVKYCIQDVHFMPRLWDRYNGTLSFAWRKRVETASKERVTLSQSQSYVSHGRHKTLGPRNWLLL</sequence>
<dbReference type="Pfam" id="PF01612">
    <property type="entry name" value="DNA_pol_A_exo1"/>
    <property type="match status" value="1"/>
</dbReference>
<dbReference type="Proteomes" id="UP000235728">
    <property type="component" value="Unassembled WGS sequence"/>
</dbReference>
<dbReference type="OMA" id="GSHEVFN"/>
<dbReference type="GO" id="GO:0008408">
    <property type="term" value="F:3'-5' exonuclease activity"/>
    <property type="evidence" value="ECO:0007669"/>
    <property type="project" value="InterPro"/>
</dbReference>
<dbReference type="InterPro" id="IPR036397">
    <property type="entry name" value="RNaseH_sf"/>
</dbReference>
<dbReference type="AlphaFoldDB" id="A0A2N6NK36"/>
<proteinExistence type="predicted"/>
<name>A0A2N6NK36_BEABA</name>
<organism evidence="2 3">
    <name type="scientific">Beauveria bassiana</name>
    <name type="common">White muscardine disease fungus</name>
    <name type="synonym">Tritirachium shiotae</name>
    <dbReference type="NCBI Taxonomy" id="176275"/>
    <lineage>
        <taxon>Eukaryota</taxon>
        <taxon>Fungi</taxon>
        <taxon>Dikarya</taxon>
        <taxon>Ascomycota</taxon>
        <taxon>Pezizomycotina</taxon>
        <taxon>Sordariomycetes</taxon>
        <taxon>Hypocreomycetidae</taxon>
        <taxon>Hypocreales</taxon>
        <taxon>Cordycipitaceae</taxon>
        <taxon>Beauveria</taxon>
    </lineage>
</organism>
<evidence type="ECO:0000313" key="2">
    <source>
        <dbReference type="EMBL" id="PMB67632.1"/>
    </source>
</evidence>
<dbReference type="InterPro" id="IPR012337">
    <property type="entry name" value="RNaseH-like_sf"/>
</dbReference>
<evidence type="ECO:0000259" key="1">
    <source>
        <dbReference type="SMART" id="SM00474"/>
    </source>
</evidence>
<dbReference type="PANTHER" id="PTHR43040:SF1">
    <property type="entry name" value="RIBONUCLEASE D"/>
    <property type="match status" value="1"/>
</dbReference>
<protein>
    <recommendedName>
        <fullName evidence="1">3'-5' exonuclease domain-containing protein</fullName>
    </recommendedName>
</protein>
<dbReference type="GO" id="GO:0003676">
    <property type="term" value="F:nucleic acid binding"/>
    <property type="evidence" value="ECO:0007669"/>
    <property type="project" value="InterPro"/>
</dbReference>
<feature type="domain" description="3'-5' exonuclease" evidence="1">
    <location>
        <begin position="31"/>
        <end position="235"/>
    </location>
</feature>
<dbReference type="SUPFAM" id="SSF53098">
    <property type="entry name" value="Ribonuclease H-like"/>
    <property type="match status" value="1"/>
</dbReference>
<dbReference type="SMART" id="SM00474">
    <property type="entry name" value="35EXOc"/>
    <property type="match status" value="1"/>
</dbReference>
<reference evidence="2 3" key="1">
    <citation type="journal article" date="2016" name="Appl. Microbiol. Biotechnol.">
        <title>Characterization of T-DNA insertion mutants with decreased virulence in the entomopathogenic fungus Beauveria bassiana JEF-007.</title>
        <authorList>
            <person name="Kim S."/>
            <person name="Lee S.J."/>
            <person name="Nai Y.S."/>
            <person name="Yu J.S."/>
            <person name="Lee M.R."/>
            <person name="Yang Y.T."/>
            <person name="Kim J.S."/>
        </authorList>
    </citation>
    <scope>NUCLEOTIDE SEQUENCE [LARGE SCALE GENOMIC DNA]</scope>
    <source>
        <strain evidence="2 3">JEF-007</strain>
    </source>
</reference>